<keyword evidence="1" id="KW-0472">Membrane</keyword>
<dbReference type="Proteomes" id="UP000284189">
    <property type="component" value="Unassembled WGS sequence"/>
</dbReference>
<proteinExistence type="predicted"/>
<gene>
    <name evidence="2" type="ORF">D2U88_13315</name>
    <name evidence="3" type="ORF">FQ019_13190</name>
</gene>
<evidence type="ECO:0000313" key="2">
    <source>
        <dbReference type="EMBL" id="RIV69373.1"/>
    </source>
</evidence>
<evidence type="ECO:0000313" key="5">
    <source>
        <dbReference type="Proteomes" id="UP000321528"/>
    </source>
</evidence>
<reference evidence="3 5" key="2">
    <citation type="submission" date="2019-07" db="EMBL/GenBank/DDBJ databases">
        <title>Draft genome of two Muricauda strains isolated from deep sea.</title>
        <authorList>
            <person name="Sun C."/>
        </authorList>
    </citation>
    <scope>NUCLEOTIDE SEQUENCE [LARGE SCALE GENOMIC DNA]</scope>
    <source>
        <strain evidence="3 5">NH166</strain>
    </source>
</reference>
<keyword evidence="5" id="KW-1185">Reference proteome</keyword>
<evidence type="ECO:0000313" key="4">
    <source>
        <dbReference type="Proteomes" id="UP000284189"/>
    </source>
</evidence>
<evidence type="ECO:0000313" key="3">
    <source>
        <dbReference type="EMBL" id="TXK01044.1"/>
    </source>
</evidence>
<keyword evidence="1" id="KW-1133">Transmembrane helix</keyword>
<evidence type="ECO:0000256" key="1">
    <source>
        <dbReference type="SAM" id="Phobius"/>
    </source>
</evidence>
<dbReference type="Proteomes" id="UP000321528">
    <property type="component" value="Unassembled WGS sequence"/>
</dbReference>
<name>A0A418N5F3_9FLAO</name>
<accession>A0A418N5F3</accession>
<dbReference type="OrthoDB" id="1524706at2"/>
<protein>
    <submittedName>
        <fullName evidence="2">Uncharacterized protein</fullName>
    </submittedName>
</protein>
<dbReference type="AlphaFoldDB" id="A0A418N5F3"/>
<reference evidence="2 4" key="1">
    <citation type="submission" date="2018-08" db="EMBL/GenBank/DDBJ databases">
        <title>Proposal of Muricauda 72 sp.nov. and Muricauda NH166 sp.nov., isolated from seawater.</title>
        <authorList>
            <person name="Cheng H."/>
            <person name="Wu Y.-H."/>
            <person name="Guo L.-L."/>
            <person name="Xu X.-W."/>
        </authorList>
    </citation>
    <scope>NUCLEOTIDE SEQUENCE [LARGE SCALE GENOMIC DNA]</scope>
    <source>
        <strain evidence="2 4">NH166</strain>
    </source>
</reference>
<comment type="caution">
    <text evidence="2">The sequence shown here is derived from an EMBL/GenBank/DDBJ whole genome shotgun (WGS) entry which is preliminary data.</text>
</comment>
<feature type="transmembrane region" description="Helical" evidence="1">
    <location>
        <begin position="6"/>
        <end position="24"/>
    </location>
</feature>
<keyword evidence="1" id="KW-0812">Transmembrane</keyword>
<organism evidence="2 4">
    <name type="scientific">Flagellimonas aequoris</name>
    <dbReference type="NCBI Taxonomy" id="2306997"/>
    <lineage>
        <taxon>Bacteria</taxon>
        <taxon>Pseudomonadati</taxon>
        <taxon>Bacteroidota</taxon>
        <taxon>Flavobacteriia</taxon>
        <taxon>Flavobacteriales</taxon>
        <taxon>Flavobacteriaceae</taxon>
        <taxon>Flagellimonas</taxon>
    </lineage>
</organism>
<dbReference type="EMBL" id="QXFJ01000029">
    <property type="protein sequence ID" value="RIV69373.1"/>
    <property type="molecule type" value="Genomic_DNA"/>
</dbReference>
<sequence length="161" mass="18019">MELGVIAIGATVIALCAMPFIATANNRKKKQKELLNGLNTIATTQQSHLGIHDFGMEFAIGLSSAKNYVFFYKNLKNGQPISTCIPINTVQNCKILESKQRAGSESILQKLELVITLLDKESTTCSLVFFDAEEHFQPNGEMSLIRQWETNIKQAMEFYQN</sequence>
<dbReference type="EMBL" id="VNWL01000028">
    <property type="protein sequence ID" value="TXK01044.1"/>
    <property type="molecule type" value="Genomic_DNA"/>
</dbReference>
<dbReference type="RefSeq" id="WP_119641060.1">
    <property type="nucleotide sequence ID" value="NZ_QXFJ01000029.1"/>
</dbReference>